<dbReference type="AlphaFoldDB" id="A0A922FZS2"/>
<dbReference type="PANTHER" id="PTHR47673:SF1">
    <property type="entry name" value="ARM REPEAT SUPERFAMILY PROTEIN"/>
    <property type="match status" value="1"/>
</dbReference>
<gene>
    <name evidence="1" type="ORF">I3842_02G194500</name>
</gene>
<reference evidence="1" key="1">
    <citation type="submission" date="2021-01" db="EMBL/GenBank/DDBJ databases">
        <authorList>
            <person name="Lovell J.T."/>
            <person name="Bentley N."/>
            <person name="Bhattarai G."/>
            <person name="Jenkins J.W."/>
            <person name="Sreedasyam A."/>
            <person name="Alarcon Y."/>
            <person name="Bock C."/>
            <person name="Boston L."/>
            <person name="Carlson J."/>
            <person name="Cervantes K."/>
            <person name="Clermont K."/>
            <person name="Krom N."/>
            <person name="Kubenka K."/>
            <person name="Mamidi S."/>
            <person name="Mattison C."/>
            <person name="Monteros M."/>
            <person name="Pisani C."/>
            <person name="Plott C."/>
            <person name="Rajasekar S."/>
            <person name="Rhein H.S."/>
            <person name="Rohla C."/>
            <person name="Song M."/>
            <person name="Hilaire R.S."/>
            <person name="Shu S."/>
            <person name="Wells L."/>
            <person name="Wang X."/>
            <person name="Webber J."/>
            <person name="Heerema R.J."/>
            <person name="Klein P."/>
            <person name="Conner P."/>
            <person name="Grauke L."/>
            <person name="Grimwood J."/>
            <person name="Schmutz J."/>
            <person name="Randall J.J."/>
        </authorList>
    </citation>
    <scope>NUCLEOTIDE SEQUENCE</scope>
    <source>
        <tissue evidence="1">Leaf</tissue>
    </source>
</reference>
<evidence type="ECO:0000313" key="2">
    <source>
        <dbReference type="Proteomes" id="UP000811246"/>
    </source>
</evidence>
<name>A0A922FZS2_CARIL</name>
<comment type="caution">
    <text evidence="1">The sequence shown here is derived from an EMBL/GenBank/DDBJ whole genome shotgun (WGS) entry which is preliminary data.</text>
</comment>
<protein>
    <recommendedName>
        <fullName evidence="3">ARM repeat superfamily protein</fullName>
    </recommendedName>
</protein>
<evidence type="ECO:0000313" key="1">
    <source>
        <dbReference type="EMBL" id="KAG6728846.1"/>
    </source>
</evidence>
<dbReference type="EMBL" id="CM031826">
    <property type="protein sequence ID" value="KAG6728846.1"/>
    <property type="molecule type" value="Genomic_DNA"/>
</dbReference>
<proteinExistence type="predicted"/>
<organism evidence="1 2">
    <name type="scientific">Carya illinoinensis</name>
    <name type="common">Pecan</name>
    <dbReference type="NCBI Taxonomy" id="32201"/>
    <lineage>
        <taxon>Eukaryota</taxon>
        <taxon>Viridiplantae</taxon>
        <taxon>Streptophyta</taxon>
        <taxon>Embryophyta</taxon>
        <taxon>Tracheophyta</taxon>
        <taxon>Spermatophyta</taxon>
        <taxon>Magnoliopsida</taxon>
        <taxon>eudicotyledons</taxon>
        <taxon>Gunneridae</taxon>
        <taxon>Pentapetalae</taxon>
        <taxon>rosids</taxon>
        <taxon>fabids</taxon>
        <taxon>Fagales</taxon>
        <taxon>Juglandaceae</taxon>
        <taxon>Carya</taxon>
    </lineage>
</organism>
<evidence type="ECO:0008006" key="3">
    <source>
        <dbReference type="Google" id="ProtNLM"/>
    </source>
</evidence>
<accession>A0A922FZS2</accession>
<dbReference type="PANTHER" id="PTHR47673">
    <property type="entry name" value="ARM REPEAT SUPERFAMILY PROTEIN"/>
    <property type="match status" value="1"/>
</dbReference>
<sequence>MRTFAAQLTSYLCKTKPGWNVQSRNFSSFNGKVKAKKKSSSGHWDLLVADELFIEQDAERKIGWLLKLIFAGTASAVAYQFFPYLGDNLMQQSVSLLHVKDPLFKRMGASRLARFAIDDERRMKIVELGGAQELLNMLGAAKDDRTRKEALKALAALSHSDEAVKALHRAGAVSIIRCTPDSLEDAEVEKHKSSMLKRFRDLRYDVSS</sequence>
<dbReference type="Proteomes" id="UP000811246">
    <property type="component" value="Chromosome 2"/>
</dbReference>